<dbReference type="Pfam" id="PF10821">
    <property type="entry name" value="DUF2567"/>
    <property type="match status" value="1"/>
</dbReference>
<name>A0A6N4W556_9MYCO</name>
<keyword evidence="3" id="KW-1185">Reference proteome</keyword>
<feature type="transmembrane region" description="Helical" evidence="1">
    <location>
        <begin position="104"/>
        <end position="127"/>
    </location>
</feature>
<gene>
    <name evidence="2" type="ORF">MANY_11520</name>
</gene>
<dbReference type="EMBL" id="AP022620">
    <property type="protein sequence ID" value="BBZ75815.1"/>
    <property type="molecule type" value="Genomic_DNA"/>
</dbReference>
<keyword evidence="1" id="KW-0472">Membrane</keyword>
<dbReference type="AlphaFoldDB" id="A0A6N4W556"/>
<feature type="transmembrane region" description="Helical" evidence="1">
    <location>
        <begin position="163"/>
        <end position="184"/>
    </location>
</feature>
<sequence length="207" mass="21570">MSLSGEEPQAAMSLSRRSAAVIVVGGLALSGAIVGALWSWLAPPAHGVVALTRSGQRIQTYLGSESDHLFVAAAMLIGMLTPLAIIAAVLVWQWRAHRGPVLVTALWVGSVAAAATAAGVGAALAHWRYGSVPFETAPVTPEHRIYYFTEAPPVFFAHGPLQIATTLLFPAAIAALVYALMAVATPRDDLGASPAQEHPDLLIPAQP</sequence>
<reference evidence="2 3" key="1">
    <citation type="journal article" date="2019" name="Emerg. Microbes Infect.">
        <title>Comprehensive subspecies identification of 175 nontuberculous mycobacteria species based on 7547 genomic profiles.</title>
        <authorList>
            <person name="Matsumoto Y."/>
            <person name="Kinjo T."/>
            <person name="Motooka D."/>
            <person name="Nabeya D."/>
            <person name="Jung N."/>
            <person name="Uechi K."/>
            <person name="Horii T."/>
            <person name="Iida T."/>
            <person name="Fujita J."/>
            <person name="Nakamura S."/>
        </authorList>
    </citation>
    <scope>NUCLEOTIDE SEQUENCE [LARGE SCALE GENOMIC DNA]</scope>
    <source>
        <strain evidence="2 3">JCM 30275</strain>
    </source>
</reference>
<dbReference type="Proteomes" id="UP000467249">
    <property type="component" value="Chromosome"/>
</dbReference>
<feature type="transmembrane region" description="Helical" evidence="1">
    <location>
        <begin position="20"/>
        <end position="41"/>
    </location>
</feature>
<evidence type="ECO:0000313" key="2">
    <source>
        <dbReference type="EMBL" id="BBZ75815.1"/>
    </source>
</evidence>
<feature type="transmembrane region" description="Helical" evidence="1">
    <location>
        <begin position="69"/>
        <end position="92"/>
    </location>
</feature>
<proteinExistence type="predicted"/>
<keyword evidence="1" id="KW-0812">Transmembrane</keyword>
<keyword evidence="1" id="KW-1133">Transmembrane helix</keyword>
<protein>
    <submittedName>
        <fullName evidence="2">Membrane protein</fullName>
    </submittedName>
</protein>
<organism evidence="2 3">
    <name type="scientific">Mycolicibacterium anyangense</name>
    <dbReference type="NCBI Taxonomy" id="1431246"/>
    <lineage>
        <taxon>Bacteria</taxon>
        <taxon>Bacillati</taxon>
        <taxon>Actinomycetota</taxon>
        <taxon>Actinomycetes</taxon>
        <taxon>Mycobacteriales</taxon>
        <taxon>Mycobacteriaceae</taxon>
        <taxon>Mycolicibacterium</taxon>
    </lineage>
</organism>
<evidence type="ECO:0000256" key="1">
    <source>
        <dbReference type="SAM" id="Phobius"/>
    </source>
</evidence>
<evidence type="ECO:0000313" key="3">
    <source>
        <dbReference type="Proteomes" id="UP000467249"/>
    </source>
</evidence>
<dbReference type="KEGG" id="many:MANY_11520"/>
<accession>A0A6N4W556</accession>
<dbReference type="InterPro" id="IPR021213">
    <property type="entry name" value="DUF2567"/>
</dbReference>